<reference evidence="3" key="2">
    <citation type="submission" date="2020-10" db="UniProtKB">
        <authorList>
            <consortium name="WormBaseParasite"/>
        </authorList>
    </citation>
    <scope>IDENTIFICATION</scope>
</reference>
<dbReference type="Pfam" id="PF07707">
    <property type="entry name" value="BACK"/>
    <property type="match status" value="1"/>
</dbReference>
<dbReference type="InterPro" id="IPR011705">
    <property type="entry name" value="BACK"/>
</dbReference>
<dbReference type="GO" id="GO:0050804">
    <property type="term" value="P:modulation of chemical synaptic transmission"/>
    <property type="evidence" value="ECO:0007669"/>
    <property type="project" value="TreeGrafter"/>
</dbReference>
<dbReference type="GO" id="GO:0008344">
    <property type="term" value="P:adult locomotory behavior"/>
    <property type="evidence" value="ECO:0007669"/>
    <property type="project" value="TreeGrafter"/>
</dbReference>
<dbReference type="PROSITE" id="PS50097">
    <property type="entry name" value="BTB"/>
    <property type="match status" value="1"/>
</dbReference>
<dbReference type="InterPro" id="IPR011333">
    <property type="entry name" value="SKP1/BTB/POZ_sf"/>
</dbReference>
<dbReference type="PANTHER" id="PTHR46306:SF1">
    <property type="entry name" value="BTB_POZ DOMAIN-CONTAINING PROTEIN 9"/>
    <property type="match status" value="1"/>
</dbReference>
<dbReference type="Gene3D" id="2.60.120.260">
    <property type="entry name" value="Galactose-binding domain-like"/>
    <property type="match status" value="1"/>
</dbReference>
<dbReference type="Proteomes" id="UP000492821">
    <property type="component" value="Unassembled WGS sequence"/>
</dbReference>
<dbReference type="WBParaSite" id="Pan_g19757.t1">
    <property type="protein sequence ID" value="Pan_g19757.t1"/>
    <property type="gene ID" value="Pan_g19757"/>
</dbReference>
<proteinExistence type="predicted"/>
<dbReference type="SMART" id="SM00225">
    <property type="entry name" value="BTB"/>
    <property type="match status" value="1"/>
</dbReference>
<evidence type="ECO:0000313" key="2">
    <source>
        <dbReference type="Proteomes" id="UP000492821"/>
    </source>
</evidence>
<reference evidence="2" key="1">
    <citation type="journal article" date="2013" name="Genetics">
        <title>The draft genome and transcriptome of Panagrellus redivivus are shaped by the harsh demands of a free-living lifestyle.</title>
        <authorList>
            <person name="Srinivasan J."/>
            <person name="Dillman A.R."/>
            <person name="Macchietto M.G."/>
            <person name="Heikkinen L."/>
            <person name="Lakso M."/>
            <person name="Fracchia K.M."/>
            <person name="Antoshechkin I."/>
            <person name="Mortazavi A."/>
            <person name="Wong G."/>
            <person name="Sternberg P.W."/>
        </authorList>
    </citation>
    <scope>NUCLEOTIDE SEQUENCE [LARGE SCALE GENOMIC DNA]</scope>
    <source>
        <strain evidence="2">MT8872</strain>
    </source>
</reference>
<dbReference type="GO" id="GO:0048512">
    <property type="term" value="P:circadian behavior"/>
    <property type="evidence" value="ECO:0007669"/>
    <property type="project" value="TreeGrafter"/>
</dbReference>
<dbReference type="Gene3D" id="1.25.40.420">
    <property type="match status" value="1"/>
</dbReference>
<dbReference type="Pfam" id="PF00651">
    <property type="entry name" value="BTB"/>
    <property type="match status" value="1"/>
</dbReference>
<dbReference type="SUPFAM" id="SSF49785">
    <property type="entry name" value="Galactose-binding domain-like"/>
    <property type="match status" value="2"/>
</dbReference>
<dbReference type="InterPro" id="IPR052407">
    <property type="entry name" value="BTB_POZ_domain_cont_9"/>
</dbReference>
<dbReference type="InterPro" id="IPR008979">
    <property type="entry name" value="Galactose-bd-like_sf"/>
</dbReference>
<keyword evidence="2" id="KW-1185">Reference proteome</keyword>
<accession>A0A7E4VE30</accession>
<feature type="domain" description="BTB" evidence="1">
    <location>
        <begin position="23"/>
        <end position="90"/>
    </location>
</feature>
<dbReference type="Gene3D" id="3.30.710.10">
    <property type="entry name" value="Potassium Channel Kv1.1, Chain A"/>
    <property type="match status" value="1"/>
</dbReference>
<name>A0A7E4VE30_PANRE</name>
<evidence type="ECO:0000313" key="3">
    <source>
        <dbReference type="WBParaSite" id="Pan_g19757.t1"/>
    </source>
</evidence>
<dbReference type="SUPFAM" id="SSF54695">
    <property type="entry name" value="POZ domain"/>
    <property type="match status" value="1"/>
</dbReference>
<evidence type="ECO:0000259" key="1">
    <source>
        <dbReference type="PROSITE" id="PS50097"/>
    </source>
</evidence>
<dbReference type="InterPro" id="IPR000210">
    <property type="entry name" value="BTB/POZ_dom"/>
</dbReference>
<sequence length="521" mass="59211">MSSPQDSSLLIHLGNMCTDDSYSDVVFHIGDVQLPAHRIILSHRSSVFSALFLKEKYESQKQLITMTETTVNAFKPFLKFIYTGVIDFTGLQTEIVFGILRLASTHQIKHLVELTVDHLKSVCDADNVCDILNEAAKLEQEYLRDHCLTHMKSKSYDNITFESFKKLSTTAITHVLKDAASVVPGSSLFHAFVKWLKANPTESIHYVQLLKCINLTAMEIEEMVDTIPPSTHIDANDLLKIVFEQSKTVNFPTDNVLTPRYEVQVVTGGNSTFFTIPKEGSTLKHVIDNTSENIMIDLKRTFMLNYFEMELAQGNWSYWIEISVDNNTWTCIIDYSDYKCRSVQRLFFEERPVRYIRIRGTATGDETFEILRLEAYHLTQPLKVNPETGIVIPTSNVALEEKNAVVIQGENWNGGMLNGSAELGWTCHKIGEDPIIVQLPQPYLLDSMNLKLGGCSYSYDIDISIDKINWTRVFGEEKVNGLRHAEFDKQPVVFIKLTNTYGTNLFNTFYCLTLECPAITM</sequence>
<organism evidence="2 3">
    <name type="scientific">Panagrellus redivivus</name>
    <name type="common">Microworm</name>
    <dbReference type="NCBI Taxonomy" id="6233"/>
    <lineage>
        <taxon>Eukaryota</taxon>
        <taxon>Metazoa</taxon>
        <taxon>Ecdysozoa</taxon>
        <taxon>Nematoda</taxon>
        <taxon>Chromadorea</taxon>
        <taxon>Rhabditida</taxon>
        <taxon>Tylenchina</taxon>
        <taxon>Panagrolaimomorpha</taxon>
        <taxon>Panagrolaimoidea</taxon>
        <taxon>Panagrolaimidae</taxon>
        <taxon>Panagrellus</taxon>
    </lineage>
</organism>
<dbReference type="PANTHER" id="PTHR46306">
    <property type="entry name" value="BTB/POZ DOMAIN-CONTAINING PROTEIN 9"/>
    <property type="match status" value="1"/>
</dbReference>
<protein>
    <submittedName>
        <fullName evidence="3">BTB domain-containing protein</fullName>
    </submittedName>
</protein>
<dbReference type="GO" id="GO:0005737">
    <property type="term" value="C:cytoplasm"/>
    <property type="evidence" value="ECO:0007669"/>
    <property type="project" value="TreeGrafter"/>
</dbReference>
<dbReference type="AlphaFoldDB" id="A0A7E4VE30"/>